<comment type="catalytic activity">
    <reaction evidence="1">
        <text>Exonucleolytic cleavage in the 3'- to 5'-direction to yield nucleoside 5'-phosphates.</text>
        <dbReference type="EC" id="3.1.13.1"/>
    </reaction>
</comment>
<keyword evidence="3" id="KW-0963">Cytoplasm</keyword>
<evidence type="ECO:0000256" key="8">
    <source>
        <dbReference type="SAM" id="MobiDB-lite"/>
    </source>
</evidence>
<dbReference type="Pfam" id="PF00773">
    <property type="entry name" value="RNB"/>
    <property type="match status" value="1"/>
</dbReference>
<dbReference type="PROSITE" id="PS50126">
    <property type="entry name" value="S1"/>
    <property type="match status" value="1"/>
</dbReference>
<dbReference type="EMBL" id="CP118868">
    <property type="protein sequence ID" value="WEG35531.1"/>
    <property type="molecule type" value="Genomic_DNA"/>
</dbReference>
<keyword evidence="7" id="KW-0694">RNA-binding</keyword>
<keyword evidence="6" id="KW-0269">Exonuclease</keyword>
<gene>
    <name evidence="10" type="ORF">PYS61_06300</name>
</gene>
<organism evidence="10 11">
    <name type="scientific">Amygdalobacter indicium</name>
    <dbReference type="NCBI Taxonomy" id="3029272"/>
    <lineage>
        <taxon>Bacteria</taxon>
        <taxon>Bacillati</taxon>
        <taxon>Bacillota</taxon>
        <taxon>Clostridia</taxon>
        <taxon>Eubacteriales</taxon>
        <taxon>Oscillospiraceae</taxon>
        <taxon>Amygdalobacter</taxon>
    </lineage>
</organism>
<keyword evidence="5" id="KW-0378">Hydrolase</keyword>
<dbReference type="InterPro" id="IPR003029">
    <property type="entry name" value="S1_domain"/>
</dbReference>
<dbReference type="SMART" id="SM00955">
    <property type="entry name" value="RNB"/>
    <property type="match status" value="1"/>
</dbReference>
<dbReference type="InterPro" id="IPR050180">
    <property type="entry name" value="RNR_Ribonuclease"/>
</dbReference>
<feature type="compositionally biased region" description="Basic residues" evidence="8">
    <location>
        <begin position="555"/>
        <end position="580"/>
    </location>
</feature>
<dbReference type="PANTHER" id="PTHR23355">
    <property type="entry name" value="RIBONUCLEASE"/>
    <property type="match status" value="1"/>
</dbReference>
<feature type="region of interest" description="Disordered" evidence="8">
    <location>
        <begin position="539"/>
        <end position="580"/>
    </location>
</feature>
<evidence type="ECO:0000259" key="9">
    <source>
        <dbReference type="PROSITE" id="PS50126"/>
    </source>
</evidence>
<dbReference type="InterPro" id="IPR001900">
    <property type="entry name" value="RNase_II/R"/>
</dbReference>
<evidence type="ECO:0000256" key="5">
    <source>
        <dbReference type="ARBA" id="ARBA00022801"/>
    </source>
</evidence>
<feature type="domain" description="S1 motif" evidence="9">
    <location>
        <begin position="440"/>
        <end position="522"/>
    </location>
</feature>
<dbReference type="EC" id="3.1.13.1" evidence="2"/>
<evidence type="ECO:0000256" key="3">
    <source>
        <dbReference type="ARBA" id="ARBA00022490"/>
    </source>
</evidence>
<proteinExistence type="predicted"/>
<evidence type="ECO:0000256" key="6">
    <source>
        <dbReference type="ARBA" id="ARBA00022839"/>
    </source>
</evidence>
<evidence type="ECO:0000256" key="1">
    <source>
        <dbReference type="ARBA" id="ARBA00001849"/>
    </source>
</evidence>
<dbReference type="Gene3D" id="2.40.50.140">
    <property type="entry name" value="Nucleic acid-binding proteins"/>
    <property type="match status" value="1"/>
</dbReference>
<reference evidence="10 11" key="1">
    <citation type="submission" date="2023-02" db="EMBL/GenBank/DDBJ databases">
        <title>Novel Oscillospiraceae bacterial genomes.</title>
        <authorList>
            <person name="Srinivasan S."/>
            <person name="Austin M.N."/>
            <person name="Fiedler T.L."/>
            <person name="Strenk S.M."/>
            <person name="Agnew K.J."/>
            <person name="Nagana Gowda G.A."/>
            <person name="Raftery D."/>
            <person name="Beamer M.A."/>
            <person name="Achilles S.L."/>
            <person name="Wiesenfeld H.C."/>
            <person name="Fredricks D.N."/>
            <person name="Hillier S.L."/>
        </authorList>
    </citation>
    <scope>NUCLEOTIDE SEQUENCE [LARGE SCALE GENOMIC DNA]</scope>
    <source>
        <strain evidence="10 11">CHIC02 1186E3-8</strain>
    </source>
</reference>
<keyword evidence="4" id="KW-0540">Nuclease</keyword>
<protein>
    <recommendedName>
        <fullName evidence="2">exoribonuclease II</fullName>
        <ecNumber evidence="2">3.1.13.1</ecNumber>
    </recommendedName>
</protein>
<name>A0ABY8C4B9_9FIRM</name>
<dbReference type="InterPro" id="IPR012340">
    <property type="entry name" value="NA-bd_OB-fold"/>
</dbReference>
<evidence type="ECO:0000313" key="11">
    <source>
        <dbReference type="Proteomes" id="UP001220478"/>
    </source>
</evidence>
<keyword evidence="11" id="KW-1185">Reference proteome</keyword>
<dbReference type="InterPro" id="IPR004476">
    <property type="entry name" value="RNase_II/RNase_R"/>
</dbReference>
<accession>A0ABY8C4B9</accession>
<evidence type="ECO:0000256" key="2">
    <source>
        <dbReference type="ARBA" id="ARBA00012163"/>
    </source>
</evidence>
<evidence type="ECO:0000313" key="10">
    <source>
        <dbReference type="EMBL" id="WEG35531.1"/>
    </source>
</evidence>
<dbReference type="Proteomes" id="UP001220478">
    <property type="component" value="Chromosome"/>
</dbReference>
<dbReference type="RefSeq" id="WP_315571654.1">
    <property type="nucleotide sequence ID" value="NZ_CP118868.1"/>
</dbReference>
<evidence type="ECO:0000256" key="7">
    <source>
        <dbReference type="ARBA" id="ARBA00022884"/>
    </source>
</evidence>
<dbReference type="SUPFAM" id="SSF50249">
    <property type="entry name" value="Nucleic acid-binding proteins"/>
    <property type="match status" value="2"/>
</dbReference>
<dbReference type="NCBIfam" id="TIGR00358">
    <property type="entry name" value="3_prime_RNase"/>
    <property type="match status" value="1"/>
</dbReference>
<dbReference type="PANTHER" id="PTHR23355:SF9">
    <property type="entry name" value="DIS3-LIKE EXONUCLEASE 2"/>
    <property type="match status" value="1"/>
</dbReference>
<sequence length="580" mass="66255">MLKTRIEFIRDFMQKQVEFPAECQSESEALPRGVNHGALTRMFACNRRDLRDLPTMTVDGREAKDLDDAVSLTTDSNAWRHLFVHIADVSHYVRANTALDREAYARGNSYYLGETVLPMLPHRLSDDLCSLNPDTDKLTLTVELIYDADGNFRGGDVYESVIRSDLRAVYTDLYNYFGQGELEDDLAYEKLSAGQLQNMPKKYRQLAPMICLAKKLAAELARRRQQKGSIMFDLPELSFEFNEQHQPVFAGKHEITWANRLIEEFMIAANEFVAAYAQEHEIPIVYRTHGLPEADKFTAFLTLARSLNAKMPRHFNNLTRLQPKDVSRFLELNEEHPAFTTLQTMLLRSQAKAVYQKEPAGHFGLALADYCHFTSPIRRYSDLLTHRALKNYWHNRSNRRLAKHLAETCSYISEQERNAIVMERDVDAMLSAEYMHNFIGANYNAKISGFVQHGLFLSLDNAIEGFLAFKNLADHFVFLPEKMQAVGMRSHTVLRLGESLKVELSAVNLESYLIDFIPLDPYLGKKPVKNKSKKALKKAIIKTKKESSKSASKSTKAKSKAKAKVKFKGAKKAPKQRKLR</sequence>
<evidence type="ECO:0000256" key="4">
    <source>
        <dbReference type="ARBA" id="ARBA00022722"/>
    </source>
</evidence>